<evidence type="ECO:0000256" key="1">
    <source>
        <dbReference type="ARBA" id="ARBA00024336"/>
    </source>
</evidence>
<feature type="region of interest" description="Disordered" evidence="2">
    <location>
        <begin position="714"/>
        <end position="746"/>
    </location>
</feature>
<comment type="similarity">
    <text evidence="1">Belongs to the FHIP family.</text>
</comment>
<sequence length="828" mass="92255">MTQRPRKLSSVEESRHTALENVKKTWIEIDHLLAPLSADVILGDDAGARRSSLSSHSVVPQIVLDLMSQHVLDKLNRLFDKVISSLAAAVARIQLRNSPSPSWECMDADLGQSIMSPPATTVPSGNQVILLEDDVLEYVIEQNILIRTLGYSIHPLCPDAAALQLRWNLLRIFETLVSSCLKDPRLLSHESILVPLLGLFDVCTGKRDEQTDRKMMAVMNELTYCLKQAPDLLPFFVEVEPEVADAPSKEIRDLRILSYLYPHIHNSGETGQLARSAVLAVLRIIQSEDDLNRHVAEKSDFCGILVSGLCAFYLSLPHKCFSAFSPGWHRINPYDVTCSLELQHFTEYVEFCNAVMKLSHPVVQEEFTKRFRNHFLLPVVTQALTQFSDEEVMAATAYFDYILRTLEDSRLRACIFAYLVGTSSGERNIMDHLVGNILHASSRLSTVTLAFFQTLLDMNYEPLLDYLILRFLNEARPFLSTSNDDGDVFDDLALAQELLQLIPAACQLLDFDLDSGVGTGEPAASPSALKKFFGKKSSERPAPVESPREPPLTLPAYTDYLLAARCKLKECWEACAAATDGDRERDSLTAISVRKTISLFPDLELHGVNFVGPFVASLLFRLDHLLDDQNIYLSLQLTGLISRLLVYPHPQIWNFLFSRNDNVQESGKFLLQILTTLKTAIDLIIPKSNLGKAVIKRTYRTLLLRTVKADSPTFENGPAGSQHLLSPADKSPSKMSGFFGRKSPTETPEETVVNSIFTEASAAIPESVEFSSTSPRYRRGSVITANTPDAGRMRHAAYAAVILSEFSQELAAICQERVLRTLLPSPTD</sequence>
<dbReference type="OrthoDB" id="6287422at2759"/>
<reference evidence="5" key="1">
    <citation type="submission" date="2017-01" db="EMBL/GenBank/DDBJ databases">
        <title>Comparative genomics of anhydrobiosis in the tardigrade Hypsibius dujardini.</title>
        <authorList>
            <person name="Yoshida Y."/>
            <person name="Koutsovoulos G."/>
            <person name="Laetsch D."/>
            <person name="Stevens L."/>
            <person name="Kumar S."/>
            <person name="Horikawa D."/>
            <person name="Ishino K."/>
            <person name="Komine S."/>
            <person name="Tomita M."/>
            <person name="Blaxter M."/>
            <person name="Arakawa K."/>
        </authorList>
    </citation>
    <scope>NUCLEOTIDE SEQUENCE [LARGE SCALE GENOMIC DNA]</scope>
    <source>
        <strain evidence="5">Z151</strain>
    </source>
</reference>
<name>A0A9X6NHK2_HYPEX</name>
<gene>
    <name evidence="4" type="ORF">BV898_17802</name>
</gene>
<evidence type="ECO:0000256" key="2">
    <source>
        <dbReference type="SAM" id="MobiDB-lite"/>
    </source>
</evidence>
<dbReference type="Pfam" id="PF10257">
    <property type="entry name" value="RAI16-like"/>
    <property type="match status" value="1"/>
</dbReference>
<proteinExistence type="inferred from homology"/>
<evidence type="ECO:0000259" key="3">
    <source>
        <dbReference type="Pfam" id="PF19314"/>
    </source>
</evidence>
<dbReference type="Proteomes" id="UP000192578">
    <property type="component" value="Unassembled WGS sequence"/>
</dbReference>
<dbReference type="PANTHER" id="PTHR21705:SF11">
    <property type="entry name" value="FHIP FAMILY PROTEIN CG3558"/>
    <property type="match status" value="1"/>
</dbReference>
<dbReference type="PANTHER" id="PTHR21705">
    <property type="entry name" value="RAI16 PROTEIN-RELATED"/>
    <property type="match status" value="1"/>
</dbReference>
<evidence type="ECO:0000313" key="4">
    <source>
        <dbReference type="EMBL" id="OWA53369.1"/>
    </source>
</evidence>
<keyword evidence="5" id="KW-1185">Reference proteome</keyword>
<accession>A0A9X6NHK2</accession>
<feature type="domain" description="FHF complex subunit HOOK-interacting protein C-terminal" evidence="3">
    <location>
        <begin position="612"/>
        <end position="688"/>
    </location>
</feature>
<protein>
    <submittedName>
        <fullName evidence="4">FTS and Hook-interacting protein</fullName>
    </submittedName>
</protein>
<dbReference type="InterPro" id="IPR019384">
    <property type="entry name" value="FHIP"/>
</dbReference>
<dbReference type="Pfam" id="PF19314">
    <property type="entry name" value="DUF5917"/>
    <property type="match status" value="1"/>
</dbReference>
<dbReference type="InterPro" id="IPR045669">
    <property type="entry name" value="FHIP_C"/>
</dbReference>
<evidence type="ECO:0000313" key="5">
    <source>
        <dbReference type="Proteomes" id="UP000192578"/>
    </source>
</evidence>
<organism evidence="4 5">
    <name type="scientific">Hypsibius exemplaris</name>
    <name type="common">Freshwater tardigrade</name>
    <dbReference type="NCBI Taxonomy" id="2072580"/>
    <lineage>
        <taxon>Eukaryota</taxon>
        <taxon>Metazoa</taxon>
        <taxon>Ecdysozoa</taxon>
        <taxon>Tardigrada</taxon>
        <taxon>Eutardigrada</taxon>
        <taxon>Parachela</taxon>
        <taxon>Hypsibioidea</taxon>
        <taxon>Hypsibiidae</taxon>
        <taxon>Hypsibius</taxon>
    </lineage>
</organism>
<dbReference type="AlphaFoldDB" id="A0A9X6NHK2"/>
<comment type="caution">
    <text evidence="4">The sequence shown here is derived from an EMBL/GenBank/DDBJ whole genome shotgun (WGS) entry which is preliminary data.</text>
</comment>
<dbReference type="EMBL" id="MTYJ01000317">
    <property type="protein sequence ID" value="OWA53369.1"/>
    <property type="molecule type" value="Genomic_DNA"/>
</dbReference>